<evidence type="ECO:0000313" key="2">
    <source>
        <dbReference type="Proteomes" id="UP000268829"/>
    </source>
</evidence>
<dbReference type="AlphaFoldDB" id="A0A3M8B7C3"/>
<dbReference type="RefSeq" id="WP_122903518.1">
    <property type="nucleotide sequence ID" value="NZ_RHHS01000013.1"/>
</dbReference>
<dbReference type="EMBL" id="RHHS01000013">
    <property type="protein sequence ID" value="RNB59351.1"/>
    <property type="molecule type" value="Genomic_DNA"/>
</dbReference>
<keyword evidence="2" id="KW-1185">Reference proteome</keyword>
<comment type="caution">
    <text evidence="1">The sequence shown here is derived from an EMBL/GenBank/DDBJ whole genome shotgun (WGS) entry which is preliminary data.</text>
</comment>
<sequence>MATIGFGKMLELRNKWIAVLSTCALEGNELTQKTLEEIEGKPLNEQILIMAKRHHFFANELLKEIQ</sequence>
<dbReference type="Proteomes" id="UP000268829">
    <property type="component" value="Unassembled WGS sequence"/>
</dbReference>
<name>A0A3M8B7C3_9BACL</name>
<organism evidence="1 2">
    <name type="scientific">Brevibacillus gelatini</name>
    <dbReference type="NCBI Taxonomy" id="1655277"/>
    <lineage>
        <taxon>Bacteria</taxon>
        <taxon>Bacillati</taxon>
        <taxon>Bacillota</taxon>
        <taxon>Bacilli</taxon>
        <taxon>Bacillales</taxon>
        <taxon>Paenibacillaceae</taxon>
        <taxon>Brevibacillus</taxon>
    </lineage>
</organism>
<accession>A0A3M8B7C3</accession>
<evidence type="ECO:0000313" key="1">
    <source>
        <dbReference type="EMBL" id="RNB59351.1"/>
    </source>
</evidence>
<protein>
    <submittedName>
        <fullName evidence="1">Uncharacterized protein</fullName>
    </submittedName>
</protein>
<reference evidence="1 2" key="1">
    <citation type="submission" date="2018-10" db="EMBL/GenBank/DDBJ databases">
        <title>Phylogenomics of Brevibacillus.</title>
        <authorList>
            <person name="Dunlap C."/>
        </authorList>
    </citation>
    <scope>NUCLEOTIDE SEQUENCE [LARGE SCALE GENOMIC DNA]</scope>
    <source>
        <strain evidence="1 2">DSM 100115</strain>
    </source>
</reference>
<proteinExistence type="predicted"/>
<gene>
    <name evidence="1" type="ORF">EDM57_04205</name>
</gene>